<feature type="compositionally biased region" description="Polar residues" evidence="1">
    <location>
        <begin position="128"/>
        <end position="141"/>
    </location>
</feature>
<feature type="region of interest" description="Disordered" evidence="1">
    <location>
        <begin position="128"/>
        <end position="148"/>
    </location>
</feature>
<dbReference type="EMBL" id="JABFUD020000024">
    <property type="protein sequence ID" value="KAI5060130.1"/>
    <property type="molecule type" value="Genomic_DNA"/>
</dbReference>
<dbReference type="PANTHER" id="PTHR13555">
    <property type="entry name" value="C2H2 ZINC FINGER CGI-62-RELATED"/>
    <property type="match status" value="1"/>
</dbReference>
<gene>
    <name evidence="2" type="ORF">GOP47_0024550</name>
</gene>
<feature type="compositionally biased region" description="Basic and acidic residues" evidence="1">
    <location>
        <begin position="338"/>
        <end position="348"/>
    </location>
</feature>
<comment type="caution">
    <text evidence="2">The sequence shown here is derived from an EMBL/GenBank/DDBJ whole genome shotgun (WGS) entry which is preliminary data.</text>
</comment>
<dbReference type="OrthoDB" id="1914234at2759"/>
<dbReference type="Proteomes" id="UP000886520">
    <property type="component" value="Chromosome 24"/>
</dbReference>
<evidence type="ECO:0000313" key="3">
    <source>
        <dbReference type="Proteomes" id="UP000886520"/>
    </source>
</evidence>
<protein>
    <submittedName>
        <fullName evidence="2">Uncharacterized protein</fullName>
    </submittedName>
</protein>
<dbReference type="InterPro" id="IPR026319">
    <property type="entry name" value="ZC2HC1A/B-like"/>
</dbReference>
<organism evidence="2 3">
    <name type="scientific">Adiantum capillus-veneris</name>
    <name type="common">Maidenhair fern</name>
    <dbReference type="NCBI Taxonomy" id="13818"/>
    <lineage>
        <taxon>Eukaryota</taxon>
        <taxon>Viridiplantae</taxon>
        <taxon>Streptophyta</taxon>
        <taxon>Embryophyta</taxon>
        <taxon>Tracheophyta</taxon>
        <taxon>Polypodiopsida</taxon>
        <taxon>Polypodiidae</taxon>
        <taxon>Polypodiales</taxon>
        <taxon>Pteridineae</taxon>
        <taxon>Pteridaceae</taxon>
        <taxon>Vittarioideae</taxon>
        <taxon>Adiantum</taxon>
    </lineage>
</organism>
<feature type="region of interest" description="Disordered" evidence="1">
    <location>
        <begin position="35"/>
        <end position="71"/>
    </location>
</feature>
<feature type="region of interest" description="Disordered" evidence="1">
    <location>
        <begin position="332"/>
        <end position="356"/>
    </location>
</feature>
<reference evidence="2" key="1">
    <citation type="submission" date="2021-01" db="EMBL/GenBank/DDBJ databases">
        <title>Adiantum capillus-veneris genome.</title>
        <authorList>
            <person name="Fang Y."/>
            <person name="Liao Q."/>
        </authorList>
    </citation>
    <scope>NUCLEOTIDE SEQUENCE</scope>
    <source>
        <strain evidence="2">H3</strain>
        <tissue evidence="2">Leaf</tissue>
    </source>
</reference>
<evidence type="ECO:0000256" key="1">
    <source>
        <dbReference type="SAM" id="MobiDB-lite"/>
    </source>
</evidence>
<accession>A0A9D4Z3R6</accession>
<keyword evidence="3" id="KW-1185">Reference proteome</keyword>
<evidence type="ECO:0000313" key="2">
    <source>
        <dbReference type="EMBL" id="KAI5060130.1"/>
    </source>
</evidence>
<proteinExistence type="predicted"/>
<sequence>MRGRLTPVTPYNLNAGTIIVGPLHDLNTVDSRSGDIDGIGVDADQDGHPTDSLEQEDDTDSADCVSQPYSHSSHHVVEDGLALDGEEPPRSPYGTLTDADVLPIEAARSRFLDLLLIHFITAHVISSTETPDPAYNSPNGNEKQKKRKIRDVQFEGDPKYVLPLAYIANLYETLISEINIRLATLDNVHEKTMGVALEAAGGLYRKLVKQYPKSGSTHTYKRREMASAVEARNRFPHLISGDEKRVRFVVVHGLELVERPNLCYEDAEWFKRLTGRQEAAISERDYKFFSPRHKFRRGPQQSVSSVPSFSNYPGVPSTLASPQSTQVFPQHQVQHQPHPMECHPDHQSHPSAHPQQHISLLSHASHSHVPHLGETLHVHHSSPPQHNPHLMHLPTALHAGDRMIIMPGKFCDECGARYLRESSKYCSECGTKRPILAYIALRLQVGFPLQSLVGGPPSSRYYHISLLDQDFFLVSFLVCSSFFVF</sequence>
<name>A0A9D4Z3R6_ADICA</name>
<dbReference type="PANTHER" id="PTHR13555:SF36">
    <property type="entry name" value="ZINC FINGER C2HC DOMAIN-CONTAINING PROTEIN 1B"/>
    <property type="match status" value="1"/>
</dbReference>
<dbReference type="AlphaFoldDB" id="A0A9D4Z3R6"/>